<dbReference type="Gene3D" id="2.40.160.50">
    <property type="entry name" value="membrane protein fhac: a member of the omp85/tpsb transporter family"/>
    <property type="match status" value="1"/>
</dbReference>
<dbReference type="Proteomes" id="UP001621713">
    <property type="component" value="Unassembled WGS sequence"/>
</dbReference>
<evidence type="ECO:0008006" key="3">
    <source>
        <dbReference type="Google" id="ProtNLM"/>
    </source>
</evidence>
<gene>
    <name evidence="1" type="ORF">V3467_00180</name>
</gene>
<dbReference type="RefSeq" id="WP_088466758.1">
    <property type="nucleotide sequence ID" value="NZ_JAZHOJ010000001.1"/>
</dbReference>
<proteinExistence type="predicted"/>
<evidence type="ECO:0000313" key="2">
    <source>
        <dbReference type="Proteomes" id="UP001621713"/>
    </source>
</evidence>
<protein>
    <recommendedName>
        <fullName evidence="3">POTRA domain-containing protein</fullName>
    </recommendedName>
</protein>
<organism evidence="1 2">
    <name type="scientific">Flavobacterium covae</name>
    <dbReference type="NCBI Taxonomy" id="2906076"/>
    <lineage>
        <taxon>Bacteria</taxon>
        <taxon>Pseudomonadati</taxon>
        <taxon>Bacteroidota</taxon>
        <taxon>Flavobacteriia</taxon>
        <taxon>Flavobacteriales</taxon>
        <taxon>Flavobacteriaceae</taxon>
        <taxon>Flavobacterium</taxon>
    </lineage>
</organism>
<name>A0ABW8PCI6_9FLAO</name>
<reference evidence="1 2" key="1">
    <citation type="submission" date="2024-02" db="EMBL/GenBank/DDBJ databases">
        <title>Comparative Genomic Analysis of Flavobacterium Species Causing Columnaris Disease of Freshwater Fish in Thailand: Insights into Virulence and Resistance Mechanisms.</title>
        <authorList>
            <person name="Nguyen D."/>
            <person name="Chokmangmeepisarn P."/>
            <person name="Khianchaikhan K."/>
            <person name="Morishita M."/>
            <person name="Bunnoy A."/>
            <person name="Rodkhum C."/>
        </authorList>
    </citation>
    <scope>NUCLEOTIDE SEQUENCE [LARGE SCALE GENOMIC DNA]</scope>
    <source>
        <strain evidence="1 2">PCBSB2203</strain>
    </source>
</reference>
<keyword evidence="2" id="KW-1185">Reference proteome</keyword>
<accession>A0ABW8PCI6</accession>
<comment type="caution">
    <text evidence="1">The sequence shown here is derived from an EMBL/GenBank/DDBJ whole genome shotgun (WGS) entry which is preliminary data.</text>
</comment>
<evidence type="ECO:0000313" key="1">
    <source>
        <dbReference type="EMBL" id="MFK7002270.1"/>
    </source>
</evidence>
<sequence>MIFLHYFYPKRQALKPFYYIIFFFIFPHKNWGQYTYLEIKGNSTYQSKIIDSIPFSKKHLDSISLFKEINKITKTLTQQGYIEQKIISNTKFNDSTRIIKYELGSRIQKIHIYLGNHKILLEEKQDTLKINFKNLDTQFLNFTKILEKKGFPLTEIKLSNIKKEKQILYTEITIPKDTKRSISEIRINGYSNFPKNHLHHIQKHYQRKTFNENISIEIKNSFKKFPFCKTIKEEEVLFSKDSTIIYAYLEKQKKNTFDGYIGFTSLKNKLKLNGHLDLKLLNTLNSGEKLNLYWNNNGDQQSLFNLSSEIPYIFRTSLSLKGDLNFFKQDSTFQKTKSEIELGYLINYNTRCYIGYQETESSDIQNSKLRTLTDYKNYFYTISFQLTNQISNETPFSEKTNLIFKTGAGKRNTTNHTTQYFISAELSHLFLFNNQNSLFIKSQNYYLNSNFYLTNELFRFGGINSIRGFNDNSLQAHFLTSIISEYRYKINHNLYIHSIIDYAHTEDATLKTKNDLKSFGLGFYLINKKSLIHIQYSNGRSNNTDLKIKNSIFHINLSFNL</sequence>
<dbReference type="EMBL" id="JAZHOJ010000001">
    <property type="protein sequence ID" value="MFK7002270.1"/>
    <property type="molecule type" value="Genomic_DNA"/>
</dbReference>